<organism evidence="2 3">
    <name type="scientific">Streptomyces vinaceus</name>
    <dbReference type="NCBI Taxonomy" id="1960"/>
    <lineage>
        <taxon>Bacteria</taxon>
        <taxon>Bacillati</taxon>
        <taxon>Actinomycetota</taxon>
        <taxon>Actinomycetes</taxon>
        <taxon>Kitasatosporales</taxon>
        <taxon>Streptomycetaceae</taxon>
        <taxon>Streptomyces</taxon>
    </lineage>
</organism>
<evidence type="ECO:0000313" key="2">
    <source>
        <dbReference type="EMBL" id="QEV44636.1"/>
    </source>
</evidence>
<dbReference type="RefSeq" id="WP_150492841.1">
    <property type="nucleotide sequence ID" value="NZ_BNBW01000001.1"/>
</dbReference>
<dbReference type="EMBL" id="CP023692">
    <property type="protein sequence ID" value="QEV44636.1"/>
    <property type="molecule type" value="Genomic_DNA"/>
</dbReference>
<dbReference type="KEGG" id="svn:CP980_05775"/>
<dbReference type="Proteomes" id="UP000325563">
    <property type="component" value="Chromosome"/>
</dbReference>
<reference evidence="2 3" key="1">
    <citation type="submission" date="2017-09" db="EMBL/GenBank/DDBJ databases">
        <authorList>
            <person name="Lee N."/>
            <person name="Cho B.-K."/>
        </authorList>
    </citation>
    <scope>NUCLEOTIDE SEQUENCE [LARGE SCALE GENOMIC DNA]</scope>
    <source>
        <strain evidence="2 3">ATCC 27476</strain>
    </source>
</reference>
<dbReference type="Pfam" id="PF25199">
    <property type="entry name" value="nSTAND_NTPase5"/>
    <property type="match status" value="1"/>
</dbReference>
<keyword evidence="3" id="KW-1185">Reference proteome</keyword>
<dbReference type="InterPro" id="IPR057574">
    <property type="entry name" value="nSTAND_NTPase5_dom"/>
</dbReference>
<proteinExistence type="predicted"/>
<dbReference type="SUPFAM" id="SSF52540">
    <property type="entry name" value="P-loop containing nucleoside triphosphate hydrolases"/>
    <property type="match status" value="1"/>
</dbReference>
<accession>A0A5J6JAB9</accession>
<name>A0A5J6JAB9_STRVI</name>
<sequence>MTVQYEDLINRLEQGPSFLLLGQKYLCLESGEDPLVGAVSRSAEDLADASDLYSLLLRTRGEKREAVLASLARAAAELTAPAWLNVVAGLPWNGVFSTAVDSLFLRTLRSDWRQVQPVAASTFRPSAPRSTNQVQAVLLFGGADQPPENQPPTGRLGLGARKAEARALAQRLPDELITPRGVLVIEAWGVDDWFDSEDLYGVLSRLGRGQAHLFSASSAELADEFLAAAIAEGTLVVHAEDFASYVEEARRRGRLTDLQRFDSGGHRIRHGGDFHEVPRDIWNAVTAFGQPIDADLLAAPPTQSQELRYVRFREFLGATESSNIWSAINSGLAFRRDYETDLRDRVDTALAGRSLLERPLLLQGQTGSGKTIALASLAYSVAREGQHAVLHIPRRAIRPSFEAIDSFCEWVENTSVPSTLLVWDGMVDPDEYFRLARYLDARGRKAVLVGSCYRTNERRTRQVIEAPASLVSGEMKRFAQHLESLGITIHDRDGPLIQKDNTFLSALYRLLPESRGAVSGGLVLELRHTETALTAAIRTSSTYSPPSAMAAALARAGLVDTLASALRDIGEDAGASAYQGPYERLVNVVLVASRHGQSIPLELALRVVGRDGVRNLPQVLGKVDLIRWQEDRGGNYLLSARNELEAQILVTAERISEESEIKALAEVLSEVRPDSTLFGGSEVQFAVDLLNRIGPQGEQEGRFAPHFLRIADAISHANRASVVPNQRLALLETNLCRKWVRYAQRRQLSDANERAQILERAEQVVEEALATLPPSPRPGLRANLLVEQASVAGSKLYELLRSGADGAVPSPLPVELVNGLVDRVQRVTSDSMRLSADKYYPMDVLCWVTIDVLEKNVLPEREATLMLSECISRLLLFDVADLSEKQEAKYNARFADLAALARDDRVADERLQELAKHDEPLAAYLYALRVSGLLRNTPVPAGVQAALAHLKSHDAAMNDRRCLRLLVDLFWLAKTGHRFMGGERLTLPLTHEDWVECRDLADRLRAADELSLLRVEFMRALAFFHLGLANAASDAFRTAEQQSLTFRRRVVSMYMASDSSGSPLRFHPVIRQLDADQRKGRCWVEELAREVAFQTYDFAISDPRPGMALPDSHVAFNLRGPILEPVRSPGGRRGPTVTSRLGVPLPSIMPRRGRK</sequence>
<dbReference type="AlphaFoldDB" id="A0A5J6JAB9"/>
<evidence type="ECO:0000313" key="3">
    <source>
        <dbReference type="Proteomes" id="UP000325563"/>
    </source>
</evidence>
<dbReference type="GeneID" id="95610069"/>
<evidence type="ECO:0000259" key="1">
    <source>
        <dbReference type="Pfam" id="PF25199"/>
    </source>
</evidence>
<gene>
    <name evidence="2" type="ORF">CP980_05775</name>
</gene>
<feature type="domain" description="Novel STAND NTPase 5" evidence="1">
    <location>
        <begin position="324"/>
        <end position="462"/>
    </location>
</feature>
<dbReference type="InterPro" id="IPR027417">
    <property type="entry name" value="P-loop_NTPase"/>
</dbReference>
<protein>
    <recommendedName>
        <fullName evidence="1">Novel STAND NTPase 5 domain-containing protein</fullName>
    </recommendedName>
</protein>